<dbReference type="Gene3D" id="3.30.70.1490">
    <property type="entry name" value="Cysteine protease Prp"/>
    <property type="match status" value="1"/>
</dbReference>
<keyword evidence="4" id="KW-0788">Thiol protease</keyword>
<proteinExistence type="inferred from homology"/>
<protein>
    <recommendedName>
        <fullName evidence="6">Ribosomal processing cysteine protease Prp</fullName>
    </recommendedName>
</protein>
<dbReference type="SUPFAM" id="SSF118010">
    <property type="entry name" value="TM1457-like"/>
    <property type="match status" value="1"/>
</dbReference>
<dbReference type="PaxDb" id="584708-Apau_1463"/>
<dbReference type="eggNOG" id="COG2868">
    <property type="taxonomic scope" value="Bacteria"/>
</dbReference>
<dbReference type="InterPro" id="IPR036764">
    <property type="entry name" value="Peptidase_Prp_sf"/>
</dbReference>
<dbReference type="CDD" id="cd16332">
    <property type="entry name" value="Prp-like"/>
    <property type="match status" value="1"/>
</dbReference>
<keyword evidence="3" id="KW-0378">Hydrolase</keyword>
<dbReference type="Pfam" id="PF04327">
    <property type="entry name" value="Peptidase_Prp"/>
    <property type="match status" value="1"/>
</dbReference>
<dbReference type="GO" id="GO:0006508">
    <property type="term" value="P:proteolysis"/>
    <property type="evidence" value="ECO:0007669"/>
    <property type="project" value="UniProtKB-KW"/>
</dbReference>
<keyword evidence="8" id="KW-1185">Reference proteome</keyword>
<dbReference type="GO" id="GO:0008234">
    <property type="term" value="F:cysteine-type peptidase activity"/>
    <property type="evidence" value="ECO:0007669"/>
    <property type="project" value="UniProtKB-KW"/>
</dbReference>
<sequence>MTSVRLFLEAGELVGLEAQGHAGFAPRGRDIVCAAVSVLVQTLELGMEDVIREPSLRIQCDPRKALRRVIWKRSDDPRVTALGETIRLALKAVAEAHPKQVCIVEVERDEANS</sequence>
<evidence type="ECO:0000256" key="5">
    <source>
        <dbReference type="ARBA" id="ARBA00044503"/>
    </source>
</evidence>
<dbReference type="EMBL" id="CM001022">
    <property type="protein sequence ID" value="EFQ23882.1"/>
    <property type="molecule type" value="Genomic_DNA"/>
</dbReference>
<evidence type="ECO:0000256" key="2">
    <source>
        <dbReference type="ARBA" id="ARBA00022670"/>
    </source>
</evidence>
<evidence type="ECO:0000313" key="7">
    <source>
        <dbReference type="EMBL" id="EFQ23882.1"/>
    </source>
</evidence>
<keyword evidence="2" id="KW-0645">Protease</keyword>
<gene>
    <name evidence="7" type="ORF">Apau_1463</name>
</gene>
<comment type="similarity">
    <text evidence="5">Belongs to the Prp family.</text>
</comment>
<evidence type="ECO:0000313" key="8">
    <source>
        <dbReference type="Proteomes" id="UP000005096"/>
    </source>
</evidence>
<dbReference type="InterPro" id="IPR007422">
    <property type="entry name" value="Peptidase_Prp"/>
</dbReference>
<dbReference type="GO" id="GO:0042254">
    <property type="term" value="P:ribosome biogenesis"/>
    <property type="evidence" value="ECO:0007669"/>
    <property type="project" value="UniProtKB-KW"/>
</dbReference>
<evidence type="ECO:0000256" key="4">
    <source>
        <dbReference type="ARBA" id="ARBA00022807"/>
    </source>
</evidence>
<dbReference type="Proteomes" id="UP000005096">
    <property type="component" value="Chromosome"/>
</dbReference>
<name>E3D0R1_9BACT</name>
<evidence type="ECO:0000256" key="6">
    <source>
        <dbReference type="ARBA" id="ARBA00044538"/>
    </source>
</evidence>
<dbReference type="STRING" id="584708.Apau_1463"/>
<accession>E3D0R1</accession>
<organism evidence="7 8">
    <name type="scientific">Aminomonas paucivorans DSM 12260</name>
    <dbReference type="NCBI Taxonomy" id="584708"/>
    <lineage>
        <taxon>Bacteria</taxon>
        <taxon>Thermotogati</taxon>
        <taxon>Synergistota</taxon>
        <taxon>Synergistia</taxon>
        <taxon>Synergistales</taxon>
        <taxon>Synergistaceae</taxon>
        <taxon>Aminomonas</taxon>
    </lineage>
</organism>
<dbReference type="HOGENOM" id="CLU_140910_1_0_0"/>
<keyword evidence="1" id="KW-0690">Ribosome biogenesis</keyword>
<dbReference type="AlphaFoldDB" id="E3D0R1"/>
<evidence type="ECO:0000256" key="1">
    <source>
        <dbReference type="ARBA" id="ARBA00022517"/>
    </source>
</evidence>
<dbReference type="RefSeq" id="WP_006301086.1">
    <property type="nucleotide sequence ID" value="NZ_CM001022.1"/>
</dbReference>
<reference evidence="7 8" key="1">
    <citation type="journal article" date="2010" name="Stand. Genomic Sci.">
        <title>Non-contiguous finished genome sequence of Aminomonas paucivorans type strain (GLU-3).</title>
        <authorList>
            <person name="Pitluck S."/>
            <person name="Yasawong M."/>
            <person name="Held B."/>
            <person name="Lapidus A."/>
            <person name="Nolan M."/>
            <person name="Copeland A."/>
            <person name="Lucas S."/>
            <person name="Del Rio T.G."/>
            <person name="Tice H."/>
            <person name="Cheng J.F."/>
            <person name="Chertkov O."/>
            <person name="Goodwin L."/>
            <person name="Tapia R."/>
            <person name="Han C."/>
            <person name="Liolios K."/>
            <person name="Ivanova N."/>
            <person name="Mavromatis K."/>
            <person name="Ovchinnikova G."/>
            <person name="Pati A."/>
            <person name="Chen A."/>
            <person name="Palaniappan K."/>
            <person name="Land M."/>
            <person name="Hauser L."/>
            <person name="Chang Y.J."/>
            <person name="Jeffries C.D."/>
            <person name="Pukall R."/>
            <person name="Spring S."/>
            <person name="Rohde M."/>
            <person name="Sikorski J."/>
            <person name="Goker M."/>
            <person name="Woyke T."/>
            <person name="Bristow J."/>
            <person name="Eisen J.A."/>
            <person name="Markowitz V."/>
            <person name="Hugenholtz P."/>
            <person name="Kyrpides N.C."/>
            <person name="Klenk H.P."/>
        </authorList>
    </citation>
    <scope>NUCLEOTIDE SEQUENCE [LARGE SCALE GENOMIC DNA]</scope>
    <source>
        <strain evidence="7 8">DSM 12260</strain>
    </source>
</reference>
<dbReference type="OrthoDB" id="48998at2"/>
<evidence type="ECO:0000256" key="3">
    <source>
        <dbReference type="ARBA" id="ARBA00022801"/>
    </source>
</evidence>